<evidence type="ECO:0000256" key="9">
    <source>
        <dbReference type="ARBA" id="ARBA00023288"/>
    </source>
</evidence>
<comment type="cofactor">
    <cofactor evidence="10">
        <name>Zn(2+)</name>
        <dbReference type="ChEBI" id="CHEBI:29105"/>
    </cofactor>
    <text evidence="10">Binds 1 zinc ion per subunit.</text>
</comment>
<dbReference type="PRINTS" id="PR00756">
    <property type="entry name" value="ALADIPTASE"/>
</dbReference>
<dbReference type="InterPro" id="IPR014782">
    <property type="entry name" value="Peptidase_M1_dom"/>
</dbReference>
<comment type="caution">
    <text evidence="15">The sequence shown here is derived from an EMBL/GenBank/DDBJ whole genome shotgun (WGS) entry which is preliminary data.</text>
</comment>
<feature type="signal peptide" evidence="11">
    <location>
        <begin position="1"/>
        <end position="22"/>
    </location>
</feature>
<keyword evidence="10" id="KW-0031">Aminopeptidase</keyword>
<gene>
    <name evidence="15" type="ORF">XYLVIOL_LOCUS1779</name>
</gene>
<dbReference type="Gene3D" id="2.60.40.1910">
    <property type="match status" value="1"/>
</dbReference>
<dbReference type="Pfam" id="PF17900">
    <property type="entry name" value="Peptidase_M1_N"/>
    <property type="match status" value="1"/>
</dbReference>
<dbReference type="EMBL" id="CAXAJV020001286">
    <property type="protein sequence ID" value="CAL7935739.1"/>
    <property type="molecule type" value="Genomic_DNA"/>
</dbReference>
<dbReference type="SUPFAM" id="SSF55486">
    <property type="entry name" value="Metalloproteases ('zincins'), catalytic domain"/>
    <property type="match status" value="1"/>
</dbReference>
<dbReference type="InterPro" id="IPR027268">
    <property type="entry name" value="Peptidase_M4/M1_CTD_sf"/>
</dbReference>
<feature type="domain" description="ERAP1-like C-terminal" evidence="13">
    <location>
        <begin position="578"/>
        <end position="887"/>
    </location>
</feature>
<keyword evidence="7 10" id="KW-0862">Zinc</keyword>
<evidence type="ECO:0000256" key="6">
    <source>
        <dbReference type="ARBA" id="ARBA00022801"/>
    </source>
</evidence>
<feature type="chain" id="PRO_5045194729" description="Aminopeptidase" evidence="11">
    <location>
        <begin position="23"/>
        <end position="918"/>
    </location>
</feature>
<dbReference type="Gene3D" id="1.10.390.10">
    <property type="entry name" value="Neutral Protease Domain 2"/>
    <property type="match status" value="1"/>
</dbReference>
<name>A0ABP1N440_XYLVO</name>
<dbReference type="Pfam" id="PF01433">
    <property type="entry name" value="Peptidase_M1"/>
    <property type="match status" value="1"/>
</dbReference>
<feature type="domain" description="Aminopeptidase N-like N-terminal" evidence="14">
    <location>
        <begin position="54"/>
        <end position="240"/>
    </location>
</feature>
<accession>A0ABP1N440</accession>
<dbReference type="EC" id="3.4.11.-" evidence="10"/>
<dbReference type="InterPro" id="IPR050344">
    <property type="entry name" value="Peptidase_M1_aminopeptidases"/>
</dbReference>
<evidence type="ECO:0000259" key="12">
    <source>
        <dbReference type="Pfam" id="PF01433"/>
    </source>
</evidence>
<feature type="domain" description="Peptidase M1 membrane alanine aminopeptidase" evidence="12">
    <location>
        <begin position="274"/>
        <end position="500"/>
    </location>
</feature>
<dbReference type="InterPro" id="IPR042097">
    <property type="entry name" value="Aminopeptidase_N-like_N_sf"/>
</dbReference>
<evidence type="ECO:0000256" key="4">
    <source>
        <dbReference type="ARBA" id="ARBA00022670"/>
    </source>
</evidence>
<keyword evidence="3" id="KW-0472">Membrane</keyword>
<dbReference type="InterPro" id="IPR045357">
    <property type="entry name" value="Aminopeptidase_N-like_N"/>
</dbReference>
<dbReference type="InterPro" id="IPR024571">
    <property type="entry name" value="ERAP1-like_C_dom"/>
</dbReference>
<evidence type="ECO:0000256" key="1">
    <source>
        <dbReference type="ARBA" id="ARBA00004609"/>
    </source>
</evidence>
<reference evidence="15 16" key="1">
    <citation type="submission" date="2024-08" db="EMBL/GenBank/DDBJ databases">
        <authorList>
            <person name="Will J Nash"/>
            <person name="Angela Man"/>
            <person name="Seanna McTaggart"/>
            <person name="Kendall Baker"/>
            <person name="Tom Barker"/>
            <person name="Leah Catchpole"/>
            <person name="Alex Durrant"/>
            <person name="Karim Gharbi"/>
            <person name="Naomi Irish"/>
            <person name="Gemy Kaithakottil"/>
            <person name="Debby Ku"/>
            <person name="Aaliyah Providence"/>
            <person name="Felix Shaw"/>
            <person name="David Swarbreck"/>
            <person name="Chris Watkins"/>
            <person name="Ann M. McCartney"/>
            <person name="Giulio Formenti"/>
            <person name="Alice Mouton"/>
            <person name="Noel Vella"/>
            <person name="Bjorn M von Reumont"/>
            <person name="Adriana Vella"/>
            <person name="Wilfried Haerty"/>
        </authorList>
    </citation>
    <scope>NUCLEOTIDE SEQUENCE [LARGE SCALE GENOMIC DNA]</scope>
</reference>
<evidence type="ECO:0000256" key="2">
    <source>
        <dbReference type="ARBA" id="ARBA00010136"/>
    </source>
</evidence>
<dbReference type="InterPro" id="IPR001930">
    <property type="entry name" value="Peptidase_M1"/>
</dbReference>
<dbReference type="Gene3D" id="1.25.50.20">
    <property type="match status" value="1"/>
</dbReference>
<keyword evidence="5 10" id="KW-0479">Metal-binding</keyword>
<keyword evidence="3" id="KW-0325">Glycoprotein</keyword>
<evidence type="ECO:0000256" key="10">
    <source>
        <dbReference type="RuleBase" id="RU364040"/>
    </source>
</evidence>
<dbReference type="PANTHER" id="PTHR11533:SF290">
    <property type="entry name" value="AMINOPEPTIDASE"/>
    <property type="match status" value="1"/>
</dbReference>
<evidence type="ECO:0000256" key="3">
    <source>
        <dbReference type="ARBA" id="ARBA00022622"/>
    </source>
</evidence>
<keyword evidence="4 10" id="KW-0645">Protease</keyword>
<keyword evidence="6 10" id="KW-0378">Hydrolase</keyword>
<dbReference type="Pfam" id="PF11838">
    <property type="entry name" value="ERAP1_C"/>
    <property type="match status" value="1"/>
</dbReference>
<evidence type="ECO:0000313" key="16">
    <source>
        <dbReference type="Proteomes" id="UP001642520"/>
    </source>
</evidence>
<proteinExistence type="inferred from homology"/>
<keyword evidence="8 10" id="KW-0482">Metalloprotease</keyword>
<dbReference type="Gene3D" id="2.60.40.1730">
    <property type="entry name" value="tricorn interacting facor f3 domain"/>
    <property type="match status" value="1"/>
</dbReference>
<dbReference type="PANTHER" id="PTHR11533">
    <property type="entry name" value="PROTEASE M1 ZINC METALLOPROTEASE"/>
    <property type="match status" value="1"/>
</dbReference>
<keyword evidence="16" id="KW-1185">Reference proteome</keyword>
<evidence type="ECO:0000259" key="13">
    <source>
        <dbReference type="Pfam" id="PF11838"/>
    </source>
</evidence>
<evidence type="ECO:0000256" key="8">
    <source>
        <dbReference type="ARBA" id="ARBA00023049"/>
    </source>
</evidence>
<comment type="subcellular location">
    <subcellularLocation>
        <location evidence="1">Cell membrane</location>
        <topology evidence="1">Lipid-anchor</topology>
        <topology evidence="1">GPI-anchor</topology>
    </subcellularLocation>
</comment>
<comment type="similarity">
    <text evidence="2 10">Belongs to the peptidase M1 family.</text>
</comment>
<dbReference type="SUPFAM" id="SSF63737">
    <property type="entry name" value="Leukotriene A4 hydrolase N-terminal domain"/>
    <property type="match status" value="1"/>
</dbReference>
<dbReference type="InterPro" id="IPR034016">
    <property type="entry name" value="M1_APN-typ"/>
</dbReference>
<evidence type="ECO:0000256" key="7">
    <source>
        <dbReference type="ARBA" id="ARBA00022833"/>
    </source>
</evidence>
<keyword evidence="11" id="KW-0732">Signal</keyword>
<protein>
    <recommendedName>
        <fullName evidence="10">Aminopeptidase</fullName>
        <ecNumber evidence="10">3.4.11.-</ecNumber>
    </recommendedName>
</protein>
<evidence type="ECO:0000313" key="15">
    <source>
        <dbReference type="EMBL" id="CAL7935739.1"/>
    </source>
</evidence>
<evidence type="ECO:0000256" key="11">
    <source>
        <dbReference type="SAM" id="SignalP"/>
    </source>
</evidence>
<keyword evidence="3" id="KW-0336">GPI-anchor</keyword>
<keyword evidence="9" id="KW-0449">Lipoprotein</keyword>
<dbReference type="Proteomes" id="UP001642520">
    <property type="component" value="Unassembled WGS sequence"/>
</dbReference>
<evidence type="ECO:0000259" key="14">
    <source>
        <dbReference type="Pfam" id="PF17900"/>
    </source>
</evidence>
<dbReference type="CDD" id="cd09601">
    <property type="entry name" value="M1_APN-Q_like"/>
    <property type="match status" value="1"/>
</dbReference>
<organism evidence="15 16">
    <name type="scientific">Xylocopa violacea</name>
    <name type="common">Violet carpenter bee</name>
    <name type="synonym">Apis violacea</name>
    <dbReference type="NCBI Taxonomy" id="135666"/>
    <lineage>
        <taxon>Eukaryota</taxon>
        <taxon>Metazoa</taxon>
        <taxon>Ecdysozoa</taxon>
        <taxon>Arthropoda</taxon>
        <taxon>Hexapoda</taxon>
        <taxon>Insecta</taxon>
        <taxon>Pterygota</taxon>
        <taxon>Neoptera</taxon>
        <taxon>Endopterygota</taxon>
        <taxon>Hymenoptera</taxon>
        <taxon>Apocrita</taxon>
        <taxon>Aculeata</taxon>
        <taxon>Apoidea</taxon>
        <taxon>Anthophila</taxon>
        <taxon>Apidae</taxon>
        <taxon>Xylocopa</taxon>
        <taxon>Xylocopa</taxon>
    </lineage>
</organism>
<sequence>MECRMHLYILLCVIATFESVAPFDVCPDTLTSDENGTRSDVEQSSYRLPEGVIPTKYIVDMKKDKDLFSYDGRITVYLRILEPRNTIVLHNDGLHVPEKSVDLQRAVVADGKRHFISEPLSCYLYDTQRQFYYIKSVRTLKPGEYRLSMSFAGEIRDDVFGFYRSSYVESNETKWMAVTQFSPTYARRAFPCMDEPRFKATFQFNFHVDGHVVTSNTELDYVSPGKEYRFKETPRMPTYLVGWALHEFVSEVPENVSDGFRMWTRRSMDHRGSFALNQGRSIYSFLSSWFGIDNPIRKMDQFAVPDFNFHAMENWGMITYRESVVLHDVGLTPTKYAIDGLTTMAHEYAHTWFGNLVTPTFWDVAWLKEGFASYFQHFAVAMVQPTWRMMDKFVVETLQPAMLSDSGDHDRAMNGRSDGSPGSTMAMLDFVSYKKGASVIRMISHVIGESAFQEGLRSYLRHMAYRAATPFDLYEHLQNSTDKLGQLRSNVSIKSIMESWANQPGYPLLTVTRNYRAQEIVLSQERFCWNKDRRFSKWWIPLNFVAEKLGNFSETAPNYWLKPGNGNLSIKGVASDEWVIFNVQHTGYYRVNYDEKNWQMVTRYLNSKRFDKIHRANRAALIDDAFNLARAGYVDYCIPFNLSQYLVQEREYEPWVAAVNNFRFLNKMLSSVPHVQQAFQDYAVRLLRNMYEHLNFTESEHEDITTKLHRELILSTSCLLGNTDCTGISEALFLNWIKNPQKTVPPNVKSFVYCEAIRNGREEYWTTLRKRWLSTDLQTEQELLLQALGCTRKPDFIKQHLKLSISNEKNVRKQQRMTIVDAVLTGNTENVNHVLEFAETSLLKIIKLRGYDFLGKMVTSIGNAMTTEEQTERLRSFIEGNSEQLGSVLSIAKKALSVATENTEWVKRYAPNIANCFQ</sequence>
<evidence type="ECO:0000256" key="5">
    <source>
        <dbReference type="ARBA" id="ARBA00022723"/>
    </source>
</evidence>